<proteinExistence type="predicted"/>
<keyword evidence="2 3" id="KW-0067">ATP-binding</keyword>
<feature type="domain" description="FtsK" evidence="5">
    <location>
        <begin position="854"/>
        <end position="1064"/>
    </location>
</feature>
<evidence type="ECO:0000313" key="7">
    <source>
        <dbReference type="Proteomes" id="UP000239698"/>
    </source>
</evidence>
<dbReference type="RefSeq" id="WP_104248504.1">
    <property type="nucleotide sequence ID" value="NZ_PSUD01000002.1"/>
</dbReference>
<dbReference type="InterPro" id="IPR027417">
    <property type="entry name" value="P-loop_NTPase"/>
</dbReference>
<feature type="transmembrane region" description="Helical" evidence="4">
    <location>
        <begin position="263"/>
        <end position="282"/>
    </location>
</feature>
<keyword evidence="4" id="KW-1133">Transmembrane helix</keyword>
<evidence type="ECO:0000313" key="6">
    <source>
        <dbReference type="EMBL" id="PPH79244.1"/>
    </source>
</evidence>
<dbReference type="PANTHER" id="PTHR22683">
    <property type="entry name" value="SPORULATION PROTEIN RELATED"/>
    <property type="match status" value="1"/>
</dbReference>
<dbReference type="InterPro" id="IPR002543">
    <property type="entry name" value="FtsK_dom"/>
</dbReference>
<sequence length="1483" mass="158693">MPPARTQQPVASLTPYVLVIAVIVATVIAALRYPGVVALWVGVVVSAFFTVAPLFTGQKDPTGSPTANGPGEARKMQQHRMWSELRWKLLLPGIDWLPNAPRQLREWLPSTNQQDQALALIGRSPRAAAALSKVRPLVYVLATLTALVWLVLPTRFVTVAAYGAASAAFTLPTDALGFSWAWANAAAAYVLVTQVDVSMRRHIDADDPSDGVRISVLARRLREGGWAATVPAIGALVGASALTAGLLVGLHLAGVAWLFAPDWLLDVGVTAAIAAGFLHLLVRREALTSWRQTKAARAAWKPRWAGLKLSPAPYLISHMRVGEASTTVDTFEAPGTLGAAGAIALHQKLMPMMGSGVRFAMLPVPDIDGDEQPIEGSWHPLRFRVIAWQQSTLPDATDPNVNRDELALFLETVVYNAVLEAKQWQPILLGVDPIFRQEGTQPTAAWASVWVSPDGTAANSLSAVRGTVSAVLQTEAYVDDPDGIATLYLGAVKAPTTTLRDPGLLAHMEQLEVTARWGQRWADALKLGEKPPVIQHAVYKEAALADGTVIHCQPFMVKQGLDPTAFFGQDMRKKLATTLAAAPFVTVTGFVVAGYREGERHTQGLSVIWSNGQVPSNPANINPGGSSFATRWALAGAINDAFDAAKLVRPEVSTVRPLTDRNDSIGHIWQINLRLYGGVTSAAVKLAQEKIRMSLGCDWLRLTEIEDGVAIYAGVSPKSPTVVFARTGRFSRTQNRDKTISLDWEQAFLDAKVASKVDGTAPKLLKSGVLPSNDKVQVLEFSLPRGVNRGEVKDAVSKLVGLTGDEYIEVRAGSTPSSFTLLVCEFNPMPFPARFNWDAVAASKALPFATNVEGAPVEFDILTDPHLLVLGGTGSGKSAALQVLLTLALLRGWEVFLADPMKLAADFRYGEPWMRAIAIDEGSTSAMMNLIFAEVDRRRKLNGQYGVASYRDLPEDVRPAHVMVIIDEFTSLMAAETLRKPAADATEDELRDYEVLLSINDAKKNIGAKAARTVREARSTGFTLILAAQELKAETLKAIPGGTSLKNNMSSLILGKASFGSLMSALKAPTEAPDLGEVVPTGRGIYESSKSKPFAVQTWYDNNHVDSMLSHITAVRAPLDPSKKADLTPYLPAAGGGPVFGEIIDDTEAPHDETVIDMGELELSFDFGGGGDDDGLGIDFDALTADANVGMSDKTSEPDVPADAFLADDGDAPGVTIAVATLDTDAIAFDDEPLEFDVDAIDMPDTVEAPPAAAEGEPPAGPRSYGDRVLFLDVDRTISPIVRSDNWDDFRTIADAPGGAAWISDTMLGRLGDLPATVVWLSDWEAEAGPALNGPLGQPAHSLTRNDADENLGWWKVGAVARFLREHPQVTSFAVADAHLGTLDDLGISRGDLIADIARQSRARVALITPEDGLTSADVERLAAFFDGQDPEPASAAQTAPALDQPVVDFDTSPPAVQAPVVDLDLFRTPTVPTVTAPTVSFD</sequence>
<organism evidence="6 7">
    <name type="scientific">Rathayibacter rathayi</name>
    <name type="common">Corynebacterium rathayi</name>
    <dbReference type="NCBI Taxonomy" id="33887"/>
    <lineage>
        <taxon>Bacteria</taxon>
        <taxon>Bacillati</taxon>
        <taxon>Actinomycetota</taxon>
        <taxon>Actinomycetes</taxon>
        <taxon>Micrococcales</taxon>
        <taxon>Microbacteriaceae</taxon>
        <taxon>Rathayibacter</taxon>
    </lineage>
</organism>
<evidence type="ECO:0000256" key="2">
    <source>
        <dbReference type="ARBA" id="ARBA00022840"/>
    </source>
</evidence>
<accession>A0ABX5AFQ6</accession>
<evidence type="ECO:0000256" key="3">
    <source>
        <dbReference type="PROSITE-ProRule" id="PRU00289"/>
    </source>
</evidence>
<dbReference type="Proteomes" id="UP000239698">
    <property type="component" value="Unassembled WGS sequence"/>
</dbReference>
<evidence type="ECO:0000256" key="1">
    <source>
        <dbReference type="ARBA" id="ARBA00022741"/>
    </source>
</evidence>
<protein>
    <recommendedName>
        <fullName evidence="5">FtsK domain-containing protein</fullName>
    </recommendedName>
</protein>
<reference evidence="6 7" key="1">
    <citation type="submission" date="2018-02" db="EMBL/GenBank/DDBJ databases">
        <title>Bacteriophage NCPPB3778 and a type I-E CRISPR drive the evolution of the US Biological Select Agent, Rathayibacter toxicus.</title>
        <authorList>
            <person name="Davis E.W.II."/>
            <person name="Tabima J.F."/>
            <person name="Weisberg A.J."/>
            <person name="Lopes L.D."/>
            <person name="Wiseman M.S."/>
            <person name="Wiseman M.S."/>
            <person name="Pupko T."/>
            <person name="Belcher M.S."/>
            <person name="Sechler A.J."/>
            <person name="Tancos M.A."/>
            <person name="Schroeder B.K."/>
            <person name="Murray T.D."/>
            <person name="Luster D.G."/>
            <person name="Schneider W.L."/>
            <person name="Rogers E."/>
            <person name="Andreote F.D."/>
            <person name="Grunwald N.J."/>
            <person name="Putnam M.L."/>
            <person name="Chang J.H."/>
        </authorList>
    </citation>
    <scope>NUCLEOTIDE SEQUENCE [LARGE SCALE GENOMIC DNA]</scope>
    <source>
        <strain evidence="6 7">AY1D6</strain>
    </source>
</reference>
<feature type="transmembrane region" description="Helical" evidence="4">
    <location>
        <begin position="137"/>
        <end position="163"/>
    </location>
</feature>
<feature type="transmembrane region" description="Helical" evidence="4">
    <location>
        <begin position="37"/>
        <end position="55"/>
    </location>
</feature>
<keyword evidence="1 3" id="KW-0547">Nucleotide-binding</keyword>
<dbReference type="PANTHER" id="PTHR22683:SF41">
    <property type="entry name" value="DNA TRANSLOCASE FTSK"/>
    <property type="match status" value="1"/>
</dbReference>
<feature type="transmembrane region" description="Helical" evidence="4">
    <location>
        <begin position="12"/>
        <end position="31"/>
    </location>
</feature>
<keyword evidence="4" id="KW-0812">Transmembrane</keyword>
<dbReference type="SMART" id="SM00382">
    <property type="entry name" value="AAA"/>
    <property type="match status" value="1"/>
</dbReference>
<feature type="transmembrane region" description="Helical" evidence="4">
    <location>
        <begin position="575"/>
        <end position="595"/>
    </location>
</feature>
<gene>
    <name evidence="6" type="ORF">C5C40_02595</name>
</gene>
<dbReference type="EMBL" id="PSVT01000003">
    <property type="protein sequence ID" value="PPH79244.1"/>
    <property type="molecule type" value="Genomic_DNA"/>
</dbReference>
<feature type="binding site" evidence="3">
    <location>
        <begin position="871"/>
        <end position="878"/>
    </location>
    <ligand>
        <name>ATP</name>
        <dbReference type="ChEBI" id="CHEBI:30616"/>
    </ligand>
</feature>
<dbReference type="SUPFAM" id="SSF52540">
    <property type="entry name" value="P-loop containing nucleoside triphosphate hydrolases"/>
    <property type="match status" value="1"/>
</dbReference>
<dbReference type="InterPro" id="IPR050206">
    <property type="entry name" value="FtsK/SpoIIIE/SftA"/>
</dbReference>
<feature type="transmembrane region" description="Helical" evidence="4">
    <location>
        <begin position="226"/>
        <end position="257"/>
    </location>
</feature>
<dbReference type="PROSITE" id="PS50901">
    <property type="entry name" value="FTSK"/>
    <property type="match status" value="1"/>
</dbReference>
<comment type="caution">
    <text evidence="6">The sequence shown here is derived from an EMBL/GenBank/DDBJ whole genome shotgun (WGS) entry which is preliminary data.</text>
</comment>
<dbReference type="CDD" id="cd01127">
    <property type="entry name" value="TrwB_TraG_TraD_VirD4"/>
    <property type="match status" value="1"/>
</dbReference>
<feature type="transmembrane region" description="Helical" evidence="4">
    <location>
        <begin position="175"/>
        <end position="192"/>
    </location>
</feature>
<keyword evidence="7" id="KW-1185">Reference proteome</keyword>
<dbReference type="Gene3D" id="3.40.50.300">
    <property type="entry name" value="P-loop containing nucleotide triphosphate hydrolases"/>
    <property type="match status" value="1"/>
</dbReference>
<evidence type="ECO:0000256" key="4">
    <source>
        <dbReference type="SAM" id="Phobius"/>
    </source>
</evidence>
<dbReference type="InterPro" id="IPR003593">
    <property type="entry name" value="AAA+_ATPase"/>
</dbReference>
<evidence type="ECO:0000259" key="5">
    <source>
        <dbReference type="PROSITE" id="PS50901"/>
    </source>
</evidence>
<name>A0ABX5AFQ6_RATRA</name>
<dbReference type="Pfam" id="PF01580">
    <property type="entry name" value="FtsK_SpoIIIE"/>
    <property type="match status" value="1"/>
</dbReference>
<keyword evidence="4" id="KW-0472">Membrane</keyword>